<dbReference type="EMBL" id="GG666529">
    <property type="protein sequence ID" value="EEN58554.1"/>
    <property type="molecule type" value="Genomic_DNA"/>
</dbReference>
<accession>C3YLW0</accession>
<proteinExistence type="predicted"/>
<gene>
    <name evidence="2" type="ORF">BRAFLDRAFT_127161</name>
</gene>
<feature type="region of interest" description="Disordered" evidence="1">
    <location>
        <begin position="161"/>
        <end position="202"/>
    </location>
</feature>
<evidence type="ECO:0000256" key="1">
    <source>
        <dbReference type="SAM" id="MobiDB-lite"/>
    </source>
</evidence>
<organism>
    <name type="scientific">Branchiostoma floridae</name>
    <name type="common">Florida lancelet</name>
    <name type="synonym">Amphioxus</name>
    <dbReference type="NCBI Taxonomy" id="7739"/>
    <lineage>
        <taxon>Eukaryota</taxon>
        <taxon>Metazoa</taxon>
        <taxon>Chordata</taxon>
        <taxon>Cephalochordata</taxon>
        <taxon>Leptocardii</taxon>
        <taxon>Amphioxiformes</taxon>
        <taxon>Branchiostomatidae</taxon>
        <taxon>Branchiostoma</taxon>
    </lineage>
</organism>
<feature type="compositionally biased region" description="Low complexity" evidence="1">
    <location>
        <begin position="164"/>
        <end position="192"/>
    </location>
</feature>
<dbReference type="InParanoid" id="C3YLW0"/>
<dbReference type="AlphaFoldDB" id="C3YLW0"/>
<name>C3YLW0_BRAFL</name>
<sequence>MEKEPWRRYEGSRAEWILKRANDFDAKARSFRCCRCAAPAVWVCLDPVCVAHNESNVMCLCDECDQRFHPGSHPVMCRHRRLAMVLYISLIMLYRYQKIVEFISTVQPDSDALPSAASLALSDEVSSSTHVQPEVAPQPVTEVEVASEKVIAESVLSQVSPTTSAASSGRRSSVGVASGGLTTTSTSASGGDTSKRSQSLKGEDLKSIHESYAVVLDLMQRDKSLSLADACRREPRGRLTLKNYPCIAELRLVDSEFYDDTVREFQRRLNGSGTLSRLEKDCRNVLAAYSERVAAMRNRMELLPSACFSSS</sequence>
<protein>
    <submittedName>
        <fullName evidence="2">Uncharacterized protein</fullName>
    </submittedName>
</protein>
<evidence type="ECO:0000313" key="2">
    <source>
        <dbReference type="EMBL" id="EEN58554.1"/>
    </source>
</evidence>
<reference evidence="2" key="1">
    <citation type="journal article" date="2008" name="Nature">
        <title>The amphioxus genome and the evolution of the chordate karyotype.</title>
        <authorList>
            <consortium name="US DOE Joint Genome Institute (JGI-PGF)"/>
            <person name="Putnam N.H."/>
            <person name="Butts T."/>
            <person name="Ferrier D.E.K."/>
            <person name="Furlong R.F."/>
            <person name="Hellsten U."/>
            <person name="Kawashima T."/>
            <person name="Robinson-Rechavi M."/>
            <person name="Shoguchi E."/>
            <person name="Terry A."/>
            <person name="Yu J.-K."/>
            <person name="Benito-Gutierrez E.L."/>
            <person name="Dubchak I."/>
            <person name="Garcia-Fernandez J."/>
            <person name="Gibson-Brown J.J."/>
            <person name="Grigoriev I.V."/>
            <person name="Horton A.C."/>
            <person name="de Jong P.J."/>
            <person name="Jurka J."/>
            <person name="Kapitonov V.V."/>
            <person name="Kohara Y."/>
            <person name="Kuroki Y."/>
            <person name="Lindquist E."/>
            <person name="Lucas S."/>
            <person name="Osoegawa K."/>
            <person name="Pennacchio L.A."/>
            <person name="Salamov A.A."/>
            <person name="Satou Y."/>
            <person name="Sauka-Spengler T."/>
            <person name="Schmutz J."/>
            <person name="Shin-I T."/>
            <person name="Toyoda A."/>
            <person name="Bronner-Fraser M."/>
            <person name="Fujiyama A."/>
            <person name="Holland L.Z."/>
            <person name="Holland P.W.H."/>
            <person name="Satoh N."/>
            <person name="Rokhsar D.S."/>
        </authorList>
    </citation>
    <scope>NUCLEOTIDE SEQUENCE [LARGE SCALE GENOMIC DNA]</scope>
    <source>
        <strain evidence="2">S238N-H82</strain>
        <tissue evidence="2">Testes</tissue>
    </source>
</reference>